<protein>
    <submittedName>
        <fullName evidence="5">Helix-turn-helix domain-containing protein</fullName>
    </submittedName>
</protein>
<dbReference type="InterPro" id="IPR018060">
    <property type="entry name" value="HTH_AraC"/>
</dbReference>
<accession>A0ABP8EGV9</accession>
<dbReference type="PROSITE" id="PS01124">
    <property type="entry name" value="HTH_ARAC_FAMILY_2"/>
    <property type="match status" value="1"/>
</dbReference>
<dbReference type="InterPro" id="IPR050204">
    <property type="entry name" value="AraC_XylS_family_regulators"/>
</dbReference>
<keyword evidence="3" id="KW-0804">Transcription</keyword>
<keyword evidence="6" id="KW-1185">Reference proteome</keyword>
<proteinExistence type="predicted"/>
<dbReference type="SMART" id="SM00342">
    <property type="entry name" value="HTH_ARAC"/>
    <property type="match status" value="1"/>
</dbReference>
<dbReference type="Pfam" id="PF12833">
    <property type="entry name" value="HTH_18"/>
    <property type="match status" value="1"/>
</dbReference>
<evidence type="ECO:0000256" key="3">
    <source>
        <dbReference type="ARBA" id="ARBA00023163"/>
    </source>
</evidence>
<reference evidence="6" key="1">
    <citation type="journal article" date="2019" name="Int. J. Syst. Evol. Microbiol.">
        <title>The Global Catalogue of Microorganisms (GCM) 10K type strain sequencing project: providing services to taxonomists for standard genome sequencing and annotation.</title>
        <authorList>
            <consortium name="The Broad Institute Genomics Platform"/>
            <consortium name="The Broad Institute Genome Sequencing Center for Infectious Disease"/>
            <person name="Wu L."/>
            <person name="Ma J."/>
        </authorList>
    </citation>
    <scope>NUCLEOTIDE SEQUENCE [LARGE SCALE GENOMIC DNA]</scope>
    <source>
        <strain evidence="6">JCM 17458</strain>
    </source>
</reference>
<keyword evidence="1" id="KW-0805">Transcription regulation</keyword>
<evidence type="ECO:0000256" key="2">
    <source>
        <dbReference type="ARBA" id="ARBA00023125"/>
    </source>
</evidence>
<dbReference type="Proteomes" id="UP001501586">
    <property type="component" value="Unassembled WGS sequence"/>
</dbReference>
<evidence type="ECO:0000313" key="6">
    <source>
        <dbReference type="Proteomes" id="UP001501586"/>
    </source>
</evidence>
<keyword evidence="2" id="KW-0238">DNA-binding</keyword>
<dbReference type="RefSeq" id="WP_236864337.1">
    <property type="nucleotide sequence ID" value="NZ_BAABAZ010000004.1"/>
</dbReference>
<organism evidence="5 6">
    <name type="scientific">Brevibacterium daeguense</name>
    <dbReference type="NCBI Taxonomy" id="909936"/>
    <lineage>
        <taxon>Bacteria</taxon>
        <taxon>Bacillati</taxon>
        <taxon>Actinomycetota</taxon>
        <taxon>Actinomycetes</taxon>
        <taxon>Micrococcales</taxon>
        <taxon>Brevibacteriaceae</taxon>
        <taxon>Brevibacterium</taxon>
    </lineage>
</organism>
<evidence type="ECO:0000313" key="5">
    <source>
        <dbReference type="EMBL" id="GAA4283199.1"/>
    </source>
</evidence>
<dbReference type="PANTHER" id="PTHR46796:SF15">
    <property type="entry name" value="BLL1074 PROTEIN"/>
    <property type="match status" value="1"/>
</dbReference>
<comment type="caution">
    <text evidence="5">The sequence shown here is derived from an EMBL/GenBank/DDBJ whole genome shotgun (WGS) entry which is preliminary data.</text>
</comment>
<sequence length="273" mass="28963">MAIPELVRHRPHPSLAGLVAGIVGLSELADDPVERRQPAGSLLPLVVSFGDPLEVVSLSDGEGTGRYSSFIAGFMPGHATTRFVGTQRCVQVYLTPLGAYRLLGLPGQDLARRVTSLDAAAPFLGGSLPERLAETATWAGRIGAVEQALLSALDAGPEAEPVVAWLWNRICRSGGRARIDNLVNQTGWSHRYVATRFRDQIGLSPKAASGIVRFERATADLGRGALAELAAAHGYADQSHFTREVVRYSGEPPRALLAAQRPTAYTALGAGPP</sequence>
<gene>
    <name evidence="5" type="ORF">GCM10022261_07300</name>
</gene>
<name>A0ABP8EGV9_9MICO</name>
<evidence type="ECO:0000259" key="4">
    <source>
        <dbReference type="PROSITE" id="PS01124"/>
    </source>
</evidence>
<dbReference type="Gene3D" id="1.10.10.60">
    <property type="entry name" value="Homeodomain-like"/>
    <property type="match status" value="1"/>
</dbReference>
<dbReference type="EMBL" id="BAABAZ010000004">
    <property type="protein sequence ID" value="GAA4283199.1"/>
    <property type="molecule type" value="Genomic_DNA"/>
</dbReference>
<dbReference type="PANTHER" id="PTHR46796">
    <property type="entry name" value="HTH-TYPE TRANSCRIPTIONAL ACTIVATOR RHAS-RELATED"/>
    <property type="match status" value="1"/>
</dbReference>
<feature type="domain" description="HTH araC/xylS-type" evidence="4">
    <location>
        <begin position="160"/>
        <end position="259"/>
    </location>
</feature>
<evidence type="ECO:0000256" key="1">
    <source>
        <dbReference type="ARBA" id="ARBA00023015"/>
    </source>
</evidence>